<keyword evidence="4" id="KW-0804">Transcription</keyword>
<protein>
    <submittedName>
        <fullName evidence="6">LacI family transcriptional regulator</fullName>
    </submittedName>
</protein>
<dbReference type="Pfam" id="PF13377">
    <property type="entry name" value="Peripla_BP_3"/>
    <property type="match status" value="1"/>
</dbReference>
<comment type="caution">
    <text evidence="6">The sequence shown here is derived from an EMBL/GenBank/DDBJ whole genome shotgun (WGS) entry which is preliminary data.</text>
</comment>
<dbReference type="GO" id="GO:0000976">
    <property type="term" value="F:transcription cis-regulatory region binding"/>
    <property type="evidence" value="ECO:0007669"/>
    <property type="project" value="TreeGrafter"/>
</dbReference>
<dbReference type="GO" id="GO:0003700">
    <property type="term" value="F:DNA-binding transcription factor activity"/>
    <property type="evidence" value="ECO:0007669"/>
    <property type="project" value="TreeGrafter"/>
</dbReference>
<dbReference type="PROSITE" id="PS50932">
    <property type="entry name" value="HTH_LACI_2"/>
    <property type="match status" value="1"/>
</dbReference>
<evidence type="ECO:0000256" key="1">
    <source>
        <dbReference type="ARBA" id="ARBA00022491"/>
    </source>
</evidence>
<dbReference type="PANTHER" id="PTHR30146">
    <property type="entry name" value="LACI-RELATED TRANSCRIPTIONAL REPRESSOR"/>
    <property type="match status" value="1"/>
</dbReference>
<dbReference type="Pfam" id="PF00356">
    <property type="entry name" value="LacI"/>
    <property type="match status" value="1"/>
</dbReference>
<dbReference type="InterPro" id="IPR010982">
    <property type="entry name" value="Lambda_DNA-bd_dom_sf"/>
</dbReference>
<keyword evidence="3" id="KW-0238">DNA-binding</keyword>
<feature type="domain" description="HTH lacI-type" evidence="5">
    <location>
        <begin position="1"/>
        <end position="55"/>
    </location>
</feature>
<keyword evidence="7" id="KW-1185">Reference proteome</keyword>
<keyword evidence="1" id="KW-0678">Repressor</keyword>
<organism evidence="6 7">
    <name type="scientific">Kumtagia ephedrae</name>
    <dbReference type="NCBI Taxonomy" id="2116701"/>
    <lineage>
        <taxon>Bacteria</taxon>
        <taxon>Pseudomonadati</taxon>
        <taxon>Pseudomonadota</taxon>
        <taxon>Alphaproteobacteria</taxon>
        <taxon>Hyphomicrobiales</taxon>
        <taxon>Phyllobacteriaceae</taxon>
        <taxon>Kumtagia</taxon>
    </lineage>
</organism>
<evidence type="ECO:0000256" key="3">
    <source>
        <dbReference type="ARBA" id="ARBA00023125"/>
    </source>
</evidence>
<keyword evidence="2" id="KW-0805">Transcription regulation</keyword>
<evidence type="ECO:0000313" key="7">
    <source>
        <dbReference type="Proteomes" id="UP000241229"/>
    </source>
</evidence>
<dbReference type="AlphaFoldDB" id="A0A2P7SR69"/>
<accession>A0A2P7SR69</accession>
<evidence type="ECO:0000256" key="2">
    <source>
        <dbReference type="ARBA" id="ARBA00023015"/>
    </source>
</evidence>
<dbReference type="SUPFAM" id="SSF53822">
    <property type="entry name" value="Periplasmic binding protein-like I"/>
    <property type="match status" value="1"/>
</dbReference>
<dbReference type="InterPro" id="IPR028082">
    <property type="entry name" value="Peripla_BP_I"/>
</dbReference>
<dbReference type="Gene3D" id="3.40.50.2300">
    <property type="match status" value="2"/>
</dbReference>
<dbReference type="Proteomes" id="UP000241229">
    <property type="component" value="Unassembled WGS sequence"/>
</dbReference>
<dbReference type="CDD" id="cd01392">
    <property type="entry name" value="HTH_LacI"/>
    <property type="match status" value="1"/>
</dbReference>
<sequence>MTDVARIAGVSQSSVSLVLNQMTGARISAETQSRVFEAARQIGYALPAIRREGANGAERRTIAYLVDEISTSPHPVVNLDGARDYAFEQDFLVAAHVTRSNPELEEATIAAIKRDRSVIGVIYSTIFTRRVTLPKALEDVPTVLLNCYAEPRKHISILPGEVVGGFAATAHLTALGHRRIGFINGEPWMDASQDRLKGYRQALATVDVAYDEALVRHGDWLPLTGYHHAFDLLALEKPPTAIFCGNDLMAIGVMEALSERGLRVPDDISVMGYDDQELARYTHPPLSTLVLPNYEMGQRAAEALLDITVHGKPMRPITIKIDGPLVPRASTGAVPETVRAGGRRS</sequence>
<dbReference type="InterPro" id="IPR046335">
    <property type="entry name" value="LacI/GalR-like_sensor"/>
</dbReference>
<gene>
    <name evidence="6" type="ORF">C7I84_03880</name>
</gene>
<dbReference type="CDD" id="cd06288">
    <property type="entry name" value="PBP1_sucrose_transcription_regulator"/>
    <property type="match status" value="1"/>
</dbReference>
<dbReference type="InterPro" id="IPR000843">
    <property type="entry name" value="HTH_LacI"/>
</dbReference>
<dbReference type="SMART" id="SM00354">
    <property type="entry name" value="HTH_LACI"/>
    <property type="match status" value="1"/>
</dbReference>
<evidence type="ECO:0000256" key="4">
    <source>
        <dbReference type="ARBA" id="ARBA00023163"/>
    </source>
</evidence>
<reference evidence="6 7" key="1">
    <citation type="submission" date="2018-03" db="EMBL/GenBank/DDBJ databases">
        <title>The draft genome of Mesorhizobium sp. 6GN-30.</title>
        <authorList>
            <person name="Liu L."/>
            <person name="Li L."/>
            <person name="Wang T."/>
            <person name="Zhang X."/>
            <person name="Liang L."/>
        </authorList>
    </citation>
    <scope>NUCLEOTIDE SEQUENCE [LARGE SCALE GENOMIC DNA]</scope>
    <source>
        <strain evidence="6 7">6GN30</strain>
    </source>
</reference>
<proteinExistence type="predicted"/>
<dbReference type="Gene3D" id="1.10.260.40">
    <property type="entry name" value="lambda repressor-like DNA-binding domains"/>
    <property type="match status" value="1"/>
</dbReference>
<dbReference type="EMBL" id="PXYK01000003">
    <property type="protein sequence ID" value="PSJ64937.1"/>
    <property type="molecule type" value="Genomic_DNA"/>
</dbReference>
<evidence type="ECO:0000313" key="6">
    <source>
        <dbReference type="EMBL" id="PSJ64937.1"/>
    </source>
</evidence>
<dbReference type="PANTHER" id="PTHR30146:SF148">
    <property type="entry name" value="HTH-TYPE TRANSCRIPTIONAL REPRESSOR PURR-RELATED"/>
    <property type="match status" value="1"/>
</dbReference>
<dbReference type="OrthoDB" id="9798934at2"/>
<name>A0A2P7SR69_9HYPH</name>
<evidence type="ECO:0000259" key="5">
    <source>
        <dbReference type="PROSITE" id="PS50932"/>
    </source>
</evidence>
<dbReference type="SUPFAM" id="SSF47413">
    <property type="entry name" value="lambda repressor-like DNA-binding domains"/>
    <property type="match status" value="1"/>
</dbReference>